<name>A0A3M6U0B3_POCDA</name>
<accession>A0A3M6U0B3</accession>
<dbReference type="EMBL" id="RCHS01002525">
    <property type="protein sequence ID" value="RMX46918.1"/>
    <property type="molecule type" value="Genomic_DNA"/>
</dbReference>
<reference evidence="1 2" key="1">
    <citation type="journal article" date="2018" name="Sci. Rep.">
        <title>Comparative analysis of the Pocillopora damicornis genome highlights role of immune system in coral evolution.</title>
        <authorList>
            <person name="Cunning R."/>
            <person name="Bay R.A."/>
            <person name="Gillette P."/>
            <person name="Baker A.C."/>
            <person name="Traylor-Knowles N."/>
        </authorList>
    </citation>
    <scope>NUCLEOTIDE SEQUENCE [LARGE SCALE GENOMIC DNA]</scope>
    <source>
        <strain evidence="1">RSMAS</strain>
        <tissue evidence="1">Whole animal</tissue>
    </source>
</reference>
<dbReference type="Proteomes" id="UP000275408">
    <property type="component" value="Unassembled WGS sequence"/>
</dbReference>
<comment type="caution">
    <text evidence="1">The sequence shown here is derived from an EMBL/GenBank/DDBJ whole genome shotgun (WGS) entry which is preliminary data.</text>
</comment>
<evidence type="ECO:0000313" key="2">
    <source>
        <dbReference type="Proteomes" id="UP000275408"/>
    </source>
</evidence>
<dbReference type="AlphaFoldDB" id="A0A3M6U0B3"/>
<gene>
    <name evidence="1" type="ORF">pdam_00014520</name>
</gene>
<evidence type="ECO:0000313" key="1">
    <source>
        <dbReference type="EMBL" id="RMX46918.1"/>
    </source>
</evidence>
<keyword evidence="2" id="KW-1185">Reference proteome</keyword>
<protein>
    <submittedName>
        <fullName evidence="1">Uncharacterized protein</fullName>
    </submittedName>
</protein>
<sequence length="108" mass="12467">MGRQGQIQTSVAQKDTVEEELQSLQMSVEENTKFRRRQETKNVLEFIHRGKEGSIYGAWDDISSAADNQTMDKLICGHKRGKYLRDLFDMTMKGYQNSDEALKQAVFM</sequence>
<organism evidence="1 2">
    <name type="scientific">Pocillopora damicornis</name>
    <name type="common">Cauliflower coral</name>
    <name type="synonym">Millepora damicornis</name>
    <dbReference type="NCBI Taxonomy" id="46731"/>
    <lineage>
        <taxon>Eukaryota</taxon>
        <taxon>Metazoa</taxon>
        <taxon>Cnidaria</taxon>
        <taxon>Anthozoa</taxon>
        <taxon>Hexacorallia</taxon>
        <taxon>Scleractinia</taxon>
        <taxon>Astrocoeniina</taxon>
        <taxon>Pocilloporidae</taxon>
        <taxon>Pocillopora</taxon>
    </lineage>
</organism>
<proteinExistence type="predicted"/>